<accession>A0AAD9WER0</accession>
<proteinExistence type="predicted"/>
<evidence type="ECO:0000313" key="2">
    <source>
        <dbReference type="Proteomes" id="UP001285354"/>
    </source>
</evidence>
<name>A0AAD9WER0_9HELO</name>
<comment type="caution">
    <text evidence="1">The sequence shown here is derived from an EMBL/GenBank/DDBJ whole genome shotgun (WGS) entry which is preliminary data.</text>
</comment>
<dbReference type="AlphaFoldDB" id="A0AAD9WER0"/>
<protein>
    <submittedName>
        <fullName evidence="1">Uncharacterized protein</fullName>
    </submittedName>
</protein>
<dbReference type="Proteomes" id="UP001285354">
    <property type="component" value="Unassembled WGS sequence"/>
</dbReference>
<gene>
    <name evidence="1" type="ORF">QTJ16_004486</name>
</gene>
<keyword evidence="2" id="KW-1185">Reference proteome</keyword>
<organism evidence="1 2">
    <name type="scientific">Diplocarpon rosae</name>
    <dbReference type="NCBI Taxonomy" id="946125"/>
    <lineage>
        <taxon>Eukaryota</taxon>
        <taxon>Fungi</taxon>
        <taxon>Dikarya</taxon>
        <taxon>Ascomycota</taxon>
        <taxon>Pezizomycotina</taxon>
        <taxon>Leotiomycetes</taxon>
        <taxon>Helotiales</taxon>
        <taxon>Drepanopezizaceae</taxon>
        <taxon>Diplocarpon</taxon>
    </lineage>
</organism>
<dbReference type="EMBL" id="JAUBYV010000006">
    <property type="protein sequence ID" value="KAK2626224.1"/>
    <property type="molecule type" value="Genomic_DNA"/>
</dbReference>
<evidence type="ECO:0000313" key="1">
    <source>
        <dbReference type="EMBL" id="KAK2626224.1"/>
    </source>
</evidence>
<sequence length="90" mass="10150">MSSTQFTIYQPDDIITTPPVSHQIQNNSTFHASGPQLCRETHRHSVVRKPLIKRDETAKRHNCTLPPSLIKCASRGADYLIDRPCSQPIP</sequence>
<reference evidence="1" key="1">
    <citation type="submission" date="2023-06" db="EMBL/GenBank/DDBJ databases">
        <title>Draft genome of Marssonina rosae.</title>
        <authorList>
            <person name="Cheng Q."/>
        </authorList>
    </citation>
    <scope>NUCLEOTIDE SEQUENCE</scope>
    <source>
        <strain evidence="1">R4</strain>
    </source>
</reference>